<evidence type="ECO:0000313" key="3">
    <source>
        <dbReference type="Proteomes" id="UP000003789"/>
    </source>
</evidence>
<comment type="caution">
    <text evidence="2">The sequence shown here is derived from an EMBL/GenBank/DDBJ whole genome shotgun (WGS) entry which is preliminary data.</text>
</comment>
<organism evidence="2 3">
    <name type="scientific">Photobacterium profundum 3TCK</name>
    <dbReference type="NCBI Taxonomy" id="314280"/>
    <lineage>
        <taxon>Bacteria</taxon>
        <taxon>Pseudomonadati</taxon>
        <taxon>Pseudomonadota</taxon>
        <taxon>Gammaproteobacteria</taxon>
        <taxon>Vibrionales</taxon>
        <taxon>Vibrionaceae</taxon>
        <taxon>Photobacterium</taxon>
    </lineage>
</organism>
<gene>
    <name evidence="2" type="ORF">P3TCK_17472</name>
</gene>
<feature type="region of interest" description="Disordered" evidence="1">
    <location>
        <begin position="95"/>
        <end position="185"/>
    </location>
</feature>
<dbReference type="AlphaFoldDB" id="Q1YW28"/>
<dbReference type="OrthoDB" id="10009663at2"/>
<dbReference type="EMBL" id="AAPH01000057">
    <property type="protein sequence ID" value="EAS40483.1"/>
    <property type="molecule type" value="Genomic_DNA"/>
</dbReference>
<sequence>MAEAGFIKYMRTEEAEFLLGHPHANHLLMVMAYRARRTDHPMNGLKAGQCFLGDFRSLGLTERAYRTAKKQLQDWGVADFKGTNKGTVGTISNSKVYDINHGEGDGQGDRQETGTCDRSVSHGVSPESNKVTDKETGESDDNTVGYSDDSDEGDGQADRQATDQRQVGDERVTTNKECKKERKDQKIPLSISKIDEEEILAVWNEMDLKQHRKITDKCMKHIKVGYTKYGNECKKRGKVPKGITMWVCVYLVQGFSNYITDHHRGLNDRGWIANLEYALRPSTYDEVTSIKD</sequence>
<feature type="compositionally biased region" description="Basic and acidic residues" evidence="1">
    <location>
        <begin position="156"/>
        <end position="185"/>
    </location>
</feature>
<reference evidence="2 3" key="1">
    <citation type="submission" date="2006-03" db="EMBL/GenBank/DDBJ databases">
        <authorList>
            <person name="Bartlett D.H."/>
            <person name="Valle G."/>
            <person name="Lauro F.M."/>
            <person name="Vezzi A."/>
            <person name="Simonato F."/>
            <person name="Eloe E."/>
            <person name="Vitulo N."/>
            <person name="Stratton T.K."/>
            <person name="D'angelo M."/>
            <person name="Ferriera S."/>
            <person name="Johnson J."/>
            <person name="Kravitz S."/>
            <person name="Beeson K."/>
            <person name="Sutton G."/>
            <person name="Rogers Y."/>
            <person name="Friedman R."/>
            <person name="Frazier M."/>
            <person name="Venter J.C."/>
        </authorList>
    </citation>
    <scope>NUCLEOTIDE SEQUENCE [LARGE SCALE GENOMIC DNA]</scope>
    <source>
        <strain evidence="2 3">3TCK</strain>
    </source>
</reference>
<accession>Q1YW28</accession>
<dbReference type="HOGENOM" id="CLU_952656_0_0_6"/>
<name>Q1YW28_9GAMM</name>
<dbReference type="Proteomes" id="UP000003789">
    <property type="component" value="Unassembled WGS sequence"/>
</dbReference>
<proteinExistence type="predicted"/>
<evidence type="ECO:0000256" key="1">
    <source>
        <dbReference type="SAM" id="MobiDB-lite"/>
    </source>
</evidence>
<feature type="compositionally biased region" description="Basic and acidic residues" evidence="1">
    <location>
        <begin position="98"/>
        <end position="112"/>
    </location>
</feature>
<dbReference type="RefSeq" id="WP_006231401.1">
    <property type="nucleotide sequence ID" value="NZ_CH724135.1"/>
</dbReference>
<protein>
    <submittedName>
        <fullName evidence="2">Uncharacterized protein</fullName>
    </submittedName>
</protein>
<evidence type="ECO:0000313" key="2">
    <source>
        <dbReference type="EMBL" id="EAS40483.1"/>
    </source>
</evidence>